<dbReference type="Proteomes" id="UP000178935">
    <property type="component" value="Unassembled WGS sequence"/>
</dbReference>
<evidence type="ECO:0000313" key="1">
    <source>
        <dbReference type="EMBL" id="OGZ89107.1"/>
    </source>
</evidence>
<dbReference type="AlphaFoldDB" id="A0A1G2JPP0"/>
<evidence type="ECO:0008006" key="3">
    <source>
        <dbReference type="Google" id="ProtNLM"/>
    </source>
</evidence>
<sequence>MKIKQPKPIGLVTHYFSNIKVAVIKLKDNLKEAQEIRIVGGEKTDFKQVVKSMQVDHKPVKLAKKGKSIGLKVKEHVREGYKVFKS</sequence>
<name>A0A1G2JPP0_9BACT</name>
<dbReference type="SUPFAM" id="SSF50447">
    <property type="entry name" value="Translation proteins"/>
    <property type="match status" value="1"/>
</dbReference>
<dbReference type="EMBL" id="MHPU01000011">
    <property type="protein sequence ID" value="OGZ89107.1"/>
    <property type="molecule type" value="Genomic_DNA"/>
</dbReference>
<reference evidence="1 2" key="1">
    <citation type="journal article" date="2016" name="Nat. Commun.">
        <title>Thousands of microbial genomes shed light on interconnected biogeochemical processes in an aquifer system.</title>
        <authorList>
            <person name="Anantharaman K."/>
            <person name="Brown C.T."/>
            <person name="Hug L.A."/>
            <person name="Sharon I."/>
            <person name="Castelle C.J."/>
            <person name="Probst A.J."/>
            <person name="Thomas B.C."/>
            <person name="Singh A."/>
            <person name="Wilkins M.J."/>
            <person name="Karaoz U."/>
            <person name="Brodie E.L."/>
            <person name="Williams K.H."/>
            <person name="Hubbard S.S."/>
            <person name="Banfield J.F."/>
        </authorList>
    </citation>
    <scope>NUCLEOTIDE SEQUENCE [LARGE SCALE GENOMIC DNA]</scope>
</reference>
<dbReference type="Gene3D" id="2.40.30.10">
    <property type="entry name" value="Translation factors"/>
    <property type="match status" value="1"/>
</dbReference>
<organism evidence="1 2">
    <name type="scientific">Candidatus Staskawiczbacteria bacterium RIFOXYD1_FULL_32_13</name>
    <dbReference type="NCBI Taxonomy" id="1802234"/>
    <lineage>
        <taxon>Bacteria</taxon>
        <taxon>Candidatus Staskawicziibacteriota</taxon>
    </lineage>
</organism>
<comment type="caution">
    <text evidence="1">The sequence shown here is derived from an EMBL/GenBank/DDBJ whole genome shotgun (WGS) entry which is preliminary data.</text>
</comment>
<proteinExistence type="predicted"/>
<protein>
    <recommendedName>
        <fullName evidence="3">Translation elongation factor-like protein</fullName>
    </recommendedName>
</protein>
<gene>
    <name evidence="1" type="ORF">A2561_04110</name>
</gene>
<evidence type="ECO:0000313" key="2">
    <source>
        <dbReference type="Proteomes" id="UP000178935"/>
    </source>
</evidence>
<accession>A0A1G2JPP0</accession>
<dbReference type="InterPro" id="IPR009000">
    <property type="entry name" value="Transl_B-barrel_sf"/>
</dbReference>